<comment type="caution">
    <text evidence="1">The sequence shown here is derived from an EMBL/GenBank/DDBJ whole genome shotgun (WGS) entry which is preliminary data.</text>
</comment>
<dbReference type="AlphaFoldDB" id="A0AAV9D2E1"/>
<evidence type="ECO:0000313" key="1">
    <source>
        <dbReference type="EMBL" id="KAK1295007.1"/>
    </source>
</evidence>
<accession>A0AAV9D2E1</accession>
<sequence length="68" mass="8221">MIERSPLDSPVLDCEEEVVVVEVDEGRVDEEAEEFIRRFYEQLRLQRRLALLQYQEMEYREMLARGTN</sequence>
<reference evidence="1" key="2">
    <citation type="submission" date="2023-06" db="EMBL/GenBank/DDBJ databases">
        <authorList>
            <person name="Ma L."/>
            <person name="Liu K.-W."/>
            <person name="Li Z."/>
            <person name="Hsiao Y.-Y."/>
            <person name="Qi Y."/>
            <person name="Fu T."/>
            <person name="Tang G."/>
            <person name="Zhang D."/>
            <person name="Sun W.-H."/>
            <person name="Liu D.-K."/>
            <person name="Li Y."/>
            <person name="Chen G.-Z."/>
            <person name="Liu X.-D."/>
            <person name="Liao X.-Y."/>
            <person name="Jiang Y.-T."/>
            <person name="Yu X."/>
            <person name="Hao Y."/>
            <person name="Huang J."/>
            <person name="Zhao X.-W."/>
            <person name="Ke S."/>
            <person name="Chen Y.-Y."/>
            <person name="Wu W.-L."/>
            <person name="Hsu J.-L."/>
            <person name="Lin Y.-F."/>
            <person name="Huang M.-D."/>
            <person name="Li C.-Y."/>
            <person name="Huang L."/>
            <person name="Wang Z.-W."/>
            <person name="Zhao X."/>
            <person name="Zhong W.-Y."/>
            <person name="Peng D.-H."/>
            <person name="Ahmad S."/>
            <person name="Lan S."/>
            <person name="Zhang J.-S."/>
            <person name="Tsai W.-C."/>
            <person name="Van De Peer Y."/>
            <person name="Liu Z.-J."/>
        </authorList>
    </citation>
    <scope>NUCLEOTIDE SEQUENCE</scope>
    <source>
        <strain evidence="1">CP</strain>
        <tissue evidence="1">Leaves</tissue>
    </source>
</reference>
<dbReference type="Proteomes" id="UP001180020">
    <property type="component" value="Unassembled WGS sequence"/>
</dbReference>
<keyword evidence="2" id="KW-1185">Reference proteome</keyword>
<dbReference type="PANTHER" id="PTHR33265">
    <property type="entry name" value="AVR9/CF-9 RAPIDLY ELICITED PROTEIN-RELATED"/>
    <property type="match status" value="1"/>
</dbReference>
<organism evidence="1 2">
    <name type="scientific">Acorus calamus</name>
    <name type="common">Sweet flag</name>
    <dbReference type="NCBI Taxonomy" id="4465"/>
    <lineage>
        <taxon>Eukaryota</taxon>
        <taxon>Viridiplantae</taxon>
        <taxon>Streptophyta</taxon>
        <taxon>Embryophyta</taxon>
        <taxon>Tracheophyta</taxon>
        <taxon>Spermatophyta</taxon>
        <taxon>Magnoliopsida</taxon>
        <taxon>Liliopsida</taxon>
        <taxon>Acoraceae</taxon>
        <taxon>Acorus</taxon>
    </lineage>
</organism>
<protein>
    <submittedName>
        <fullName evidence="1">Uncharacterized protein</fullName>
    </submittedName>
</protein>
<reference evidence="1" key="1">
    <citation type="journal article" date="2023" name="Nat. Commun.">
        <title>Diploid and tetraploid genomes of Acorus and the evolution of monocots.</title>
        <authorList>
            <person name="Ma L."/>
            <person name="Liu K.W."/>
            <person name="Li Z."/>
            <person name="Hsiao Y.Y."/>
            <person name="Qi Y."/>
            <person name="Fu T."/>
            <person name="Tang G.D."/>
            <person name="Zhang D."/>
            <person name="Sun W.H."/>
            <person name="Liu D.K."/>
            <person name="Li Y."/>
            <person name="Chen G.Z."/>
            <person name="Liu X.D."/>
            <person name="Liao X.Y."/>
            <person name="Jiang Y.T."/>
            <person name="Yu X."/>
            <person name="Hao Y."/>
            <person name="Huang J."/>
            <person name="Zhao X.W."/>
            <person name="Ke S."/>
            <person name="Chen Y.Y."/>
            <person name="Wu W.L."/>
            <person name="Hsu J.L."/>
            <person name="Lin Y.F."/>
            <person name="Huang M.D."/>
            <person name="Li C.Y."/>
            <person name="Huang L."/>
            <person name="Wang Z.W."/>
            <person name="Zhao X."/>
            <person name="Zhong W.Y."/>
            <person name="Peng D.H."/>
            <person name="Ahmad S."/>
            <person name="Lan S."/>
            <person name="Zhang J.S."/>
            <person name="Tsai W.C."/>
            <person name="Van de Peer Y."/>
            <person name="Liu Z.J."/>
        </authorList>
    </citation>
    <scope>NUCLEOTIDE SEQUENCE</scope>
    <source>
        <strain evidence="1">CP</strain>
    </source>
</reference>
<dbReference type="Pfam" id="PF05553">
    <property type="entry name" value="DUF761"/>
    <property type="match status" value="1"/>
</dbReference>
<gene>
    <name evidence="1" type="ORF">QJS10_CPA16g00764</name>
</gene>
<evidence type="ECO:0000313" key="2">
    <source>
        <dbReference type="Proteomes" id="UP001180020"/>
    </source>
</evidence>
<dbReference type="InterPro" id="IPR008480">
    <property type="entry name" value="DUF761_pln"/>
</dbReference>
<dbReference type="EMBL" id="JAUJYO010000016">
    <property type="protein sequence ID" value="KAK1295007.1"/>
    <property type="molecule type" value="Genomic_DNA"/>
</dbReference>
<name>A0AAV9D2E1_ACOCL</name>
<proteinExistence type="predicted"/>